<gene>
    <name evidence="3" type="ORF">FNW02_32135</name>
</gene>
<evidence type="ECO:0000259" key="2">
    <source>
        <dbReference type="Pfam" id="PF05685"/>
    </source>
</evidence>
<dbReference type="PANTHER" id="PTHR33352">
    <property type="entry name" value="SLR1095 PROTEIN"/>
    <property type="match status" value="1"/>
</dbReference>
<dbReference type="InterPro" id="IPR012296">
    <property type="entry name" value="Nuclease_put_TT1808"/>
</dbReference>
<feature type="compositionally biased region" description="Basic and acidic residues" evidence="1">
    <location>
        <begin position="204"/>
        <end position="238"/>
    </location>
</feature>
<evidence type="ECO:0000313" key="4">
    <source>
        <dbReference type="Proteomes" id="UP001165986"/>
    </source>
</evidence>
<dbReference type="Gene3D" id="3.90.1570.10">
    <property type="entry name" value="tt1808, chain A"/>
    <property type="match status" value="1"/>
</dbReference>
<dbReference type="RefSeq" id="WP_191761522.1">
    <property type="nucleotide sequence ID" value="NZ_VJXY01000061.1"/>
</dbReference>
<dbReference type="AlphaFoldDB" id="A0AA40VUL1"/>
<dbReference type="SUPFAM" id="SSF52980">
    <property type="entry name" value="Restriction endonuclease-like"/>
    <property type="match status" value="1"/>
</dbReference>
<keyword evidence="3" id="KW-0255">Endonuclease</keyword>
<evidence type="ECO:0000256" key="1">
    <source>
        <dbReference type="SAM" id="MobiDB-lite"/>
    </source>
</evidence>
<dbReference type="GO" id="GO:0004519">
    <property type="term" value="F:endonuclease activity"/>
    <property type="evidence" value="ECO:0007669"/>
    <property type="project" value="UniProtKB-KW"/>
</dbReference>
<evidence type="ECO:0000313" key="3">
    <source>
        <dbReference type="EMBL" id="MBD6620309.1"/>
    </source>
</evidence>
<dbReference type="Proteomes" id="UP001165986">
    <property type="component" value="Unassembled WGS sequence"/>
</dbReference>
<keyword evidence="3" id="KW-0540">Nuclease</keyword>
<dbReference type="InterPro" id="IPR008538">
    <property type="entry name" value="Uma2"/>
</dbReference>
<feature type="region of interest" description="Disordered" evidence="1">
    <location>
        <begin position="1"/>
        <end position="23"/>
    </location>
</feature>
<accession>A0AA40VUL1</accession>
<organism evidence="3 4">
    <name type="scientific">Komarekiella delphini-convector SJRDD-AB1</name>
    <dbReference type="NCBI Taxonomy" id="2593771"/>
    <lineage>
        <taxon>Bacteria</taxon>
        <taxon>Bacillati</taxon>
        <taxon>Cyanobacteriota</taxon>
        <taxon>Cyanophyceae</taxon>
        <taxon>Nostocales</taxon>
        <taxon>Nostocaceae</taxon>
        <taxon>Komarekiella</taxon>
        <taxon>Komarekiella delphini-convector</taxon>
    </lineage>
</organism>
<keyword evidence="4" id="KW-1185">Reference proteome</keyword>
<comment type="caution">
    <text evidence="3">The sequence shown here is derived from an EMBL/GenBank/DDBJ whole genome shotgun (WGS) entry which is preliminary data.</text>
</comment>
<reference evidence="3" key="1">
    <citation type="submission" date="2019-07" db="EMBL/GenBank/DDBJ databases">
        <title>Toxilogical consequences of a new and cryptic species of cyanobacteria (Komarekiella delphini-convector) recovered from the epidermis of a bottlenose dolphin and 1500 ft. in the air.</title>
        <authorList>
            <person name="Brown A.O."/>
            <person name="Dvorak P."/>
            <person name="Villanueva C.D."/>
            <person name="Foss A.J."/>
            <person name="Garvey A.D."/>
            <person name="Gibson Q.A."/>
            <person name="Johansen J.R."/>
            <person name="Casamatta D.A."/>
        </authorList>
    </citation>
    <scope>NUCLEOTIDE SEQUENCE</scope>
    <source>
        <strain evidence="3">SJRDD-AB1</strain>
    </source>
</reference>
<dbReference type="InterPro" id="IPR011335">
    <property type="entry name" value="Restrct_endonuc-II-like"/>
</dbReference>
<dbReference type="Pfam" id="PF05685">
    <property type="entry name" value="Uma2"/>
    <property type="match status" value="1"/>
</dbReference>
<dbReference type="EMBL" id="VJXY01000061">
    <property type="protein sequence ID" value="MBD6620309.1"/>
    <property type="molecule type" value="Genomic_DNA"/>
</dbReference>
<dbReference type="PANTHER" id="PTHR33352:SF3">
    <property type="entry name" value="SLR1612 PROTEIN"/>
    <property type="match status" value="1"/>
</dbReference>
<name>A0AA40VUL1_9NOST</name>
<feature type="region of interest" description="Disordered" evidence="1">
    <location>
        <begin position="204"/>
        <end position="244"/>
    </location>
</feature>
<proteinExistence type="predicted"/>
<sequence length="279" mass="31665">MSETTLAAPDITLPPTQADLPYDDGIPMESQRHKMQMELLIDVVETWLEQREDGYASGNMFVYFSLAQLKNQDFRGPDFFAVLGVPKGERRSWVVWEEGKGPDVVIELLSPGTAATDKNEKKLIYQNQMRVPEYFWFDPFNPDDWAGFSLGSGVYQSITPNADNQLVSQALGLVLLRWQGSYKGVNTTWLRWATIDGELLPTAEEKQRQRADQEQQRADQEQQRADQEQQRADQEQQRADQVSSQLQQTARKLLQLGMTVKQVAELTGLPESAIVQLSA</sequence>
<keyword evidence="3" id="KW-0378">Hydrolase</keyword>
<protein>
    <submittedName>
        <fullName evidence="3">Uma2 family endonuclease</fullName>
    </submittedName>
</protein>
<feature type="domain" description="Putative restriction endonuclease" evidence="2">
    <location>
        <begin position="27"/>
        <end position="171"/>
    </location>
</feature>
<dbReference type="CDD" id="cd06260">
    <property type="entry name" value="DUF820-like"/>
    <property type="match status" value="1"/>
</dbReference>